<name>A0A814IZE0_ADIRI</name>
<dbReference type="GO" id="GO:0045944">
    <property type="term" value="P:positive regulation of transcription by RNA polymerase II"/>
    <property type="evidence" value="ECO:0007669"/>
    <property type="project" value="TreeGrafter"/>
</dbReference>
<dbReference type="GO" id="GO:0003697">
    <property type="term" value="F:single-stranded DNA binding"/>
    <property type="evidence" value="ECO:0007669"/>
    <property type="project" value="InterPro"/>
</dbReference>
<comment type="caution">
    <text evidence="5">The sequence shown here is derived from an EMBL/GenBank/DDBJ whole genome shotgun (WGS) entry which is preliminary data.</text>
</comment>
<accession>A0A814IZE0</accession>
<comment type="subcellular location">
    <subcellularLocation>
        <location evidence="1">Nucleus</location>
    </subcellularLocation>
</comment>
<feature type="compositionally biased region" description="Basic and acidic residues" evidence="4">
    <location>
        <begin position="376"/>
        <end position="390"/>
    </location>
</feature>
<dbReference type="PANTHER" id="PTHR12610">
    <property type="entry name" value="SINGLE STRANDED DNA BINDING PROTEIN"/>
    <property type="match status" value="1"/>
</dbReference>
<organism evidence="5 6">
    <name type="scientific">Adineta ricciae</name>
    <name type="common">Rotifer</name>
    <dbReference type="NCBI Taxonomy" id="249248"/>
    <lineage>
        <taxon>Eukaryota</taxon>
        <taxon>Metazoa</taxon>
        <taxon>Spiralia</taxon>
        <taxon>Gnathifera</taxon>
        <taxon>Rotifera</taxon>
        <taxon>Eurotatoria</taxon>
        <taxon>Bdelloidea</taxon>
        <taxon>Adinetida</taxon>
        <taxon>Adinetidae</taxon>
        <taxon>Adineta</taxon>
    </lineage>
</organism>
<dbReference type="GO" id="GO:0005634">
    <property type="term" value="C:nucleus"/>
    <property type="evidence" value="ECO:0007669"/>
    <property type="project" value="UniProtKB-SubCell"/>
</dbReference>
<reference evidence="5" key="1">
    <citation type="submission" date="2021-02" db="EMBL/GenBank/DDBJ databases">
        <authorList>
            <person name="Nowell W R."/>
        </authorList>
    </citation>
    <scope>NUCLEOTIDE SEQUENCE</scope>
</reference>
<dbReference type="EMBL" id="CAJNOR010000890">
    <property type="protein sequence ID" value="CAF1030145.1"/>
    <property type="molecule type" value="Genomic_DNA"/>
</dbReference>
<sequence length="407" mass="44724">MYAKNKNLAAPSDIHAKDKLNLYVYEYLYHIGASKAAQGFCADMKWEPNKMSLGEAPGFLFSWWCVFWDLYSAAPERRDQHPHSEEAKAFHDYGLINVNGMPPQPNANPNGPPPMSMNVGEGMHNPNVPFFTPQGQPMMNQYSRYPNPPPRSLVRMSSQSDYPGGPVMAPQMDGGRNGLRMTSPGARMPTNPIGHPGPGGPLPNAYRPQGMSPSMNQPGPRMYMTNSPGVGYSSSSPAPYGTPCPTGHAPTTPTMMSSPQDSNNGEMQPYVMRNMPPGMGPGPTPMYHDSHLSHMPPDMMHHGSINGTPLLIHYSCEFVIVSGDYDQQMKQSPSHQQQHQPPPQSQQSLAAPPPPPDVTNFNYSEDPSNDTNAILKLKESMQEEVKKFDKTPNNSNNDDYSHFGSIG</sequence>
<evidence type="ECO:0000256" key="3">
    <source>
        <dbReference type="ARBA" id="ARBA00023242"/>
    </source>
</evidence>
<evidence type="ECO:0000256" key="4">
    <source>
        <dbReference type="SAM" id="MobiDB-lite"/>
    </source>
</evidence>
<feature type="compositionally biased region" description="Low complexity" evidence="4">
    <location>
        <begin position="331"/>
        <end position="350"/>
    </location>
</feature>
<dbReference type="PANTHER" id="PTHR12610:SF12">
    <property type="entry name" value="SEQUENCE-SPECIFIC SINGLE-STRANDED DNA-BINDING PROTEIN, ISOFORM D"/>
    <property type="match status" value="1"/>
</dbReference>
<evidence type="ECO:0000256" key="2">
    <source>
        <dbReference type="ARBA" id="ARBA00023125"/>
    </source>
</evidence>
<dbReference type="PROSITE" id="PS50896">
    <property type="entry name" value="LISH"/>
    <property type="match status" value="1"/>
</dbReference>
<dbReference type="InterPro" id="IPR006594">
    <property type="entry name" value="LisH"/>
</dbReference>
<keyword evidence="6" id="KW-1185">Reference proteome</keyword>
<feature type="compositionally biased region" description="Polar residues" evidence="4">
    <location>
        <begin position="359"/>
        <end position="372"/>
    </location>
</feature>
<dbReference type="InterPro" id="IPR008116">
    <property type="entry name" value="SSDP_DNA-bd"/>
</dbReference>
<dbReference type="Proteomes" id="UP000663828">
    <property type="component" value="Unassembled WGS sequence"/>
</dbReference>
<proteinExistence type="predicted"/>
<evidence type="ECO:0000313" key="6">
    <source>
        <dbReference type="Proteomes" id="UP000663828"/>
    </source>
</evidence>
<dbReference type="AlphaFoldDB" id="A0A814IZE0"/>
<keyword evidence="3" id="KW-0539">Nucleus</keyword>
<evidence type="ECO:0000256" key="1">
    <source>
        <dbReference type="ARBA" id="ARBA00004123"/>
    </source>
</evidence>
<keyword evidence="2" id="KW-0238">DNA-binding</keyword>
<evidence type="ECO:0000313" key="5">
    <source>
        <dbReference type="EMBL" id="CAF1030145.1"/>
    </source>
</evidence>
<gene>
    <name evidence="5" type="ORF">XAT740_LOCUS14705</name>
</gene>
<evidence type="ECO:0008006" key="7">
    <source>
        <dbReference type="Google" id="ProtNLM"/>
    </source>
</evidence>
<protein>
    <recommendedName>
        <fullName evidence="7">LisH domain-containing protein</fullName>
    </recommendedName>
</protein>
<dbReference type="PRINTS" id="PR01743">
    <property type="entry name" value="SSDNABINDING"/>
</dbReference>
<feature type="region of interest" description="Disordered" evidence="4">
    <location>
        <begin position="327"/>
        <end position="407"/>
    </location>
</feature>